<dbReference type="PANTHER" id="PTHR11902">
    <property type="entry name" value="ENOLASE"/>
    <property type="match status" value="1"/>
</dbReference>
<evidence type="ECO:0000256" key="14">
    <source>
        <dbReference type="PIRSR" id="PIRSR001400-3"/>
    </source>
</evidence>
<feature type="binding site" evidence="13">
    <location>
        <position position="154"/>
    </location>
    <ligand>
        <name>substrate</name>
    </ligand>
</feature>
<dbReference type="GO" id="GO:0005576">
    <property type="term" value="C:extracellular region"/>
    <property type="evidence" value="ECO:0007669"/>
    <property type="project" value="UniProtKB-SubCell"/>
</dbReference>
<comment type="caution">
    <text evidence="17">The sequence shown here is derived from an EMBL/GenBank/DDBJ whole genome shotgun (WGS) entry which is preliminary data.</text>
</comment>
<accession>A0A1X1Z4T4</accession>
<evidence type="ECO:0000256" key="6">
    <source>
        <dbReference type="ARBA" id="ARBA00022525"/>
    </source>
</evidence>
<dbReference type="PIRSF" id="PIRSF001400">
    <property type="entry name" value="Enolase"/>
    <property type="match status" value="1"/>
</dbReference>
<name>A0A1X1Z4T4_9MYCO</name>
<evidence type="ECO:0000256" key="12">
    <source>
        <dbReference type="PIRSR" id="PIRSR001400-1"/>
    </source>
</evidence>
<comment type="pathway">
    <text evidence="1 11">Carbohydrate degradation; glycolysis; pyruvate from D-glyceraldehyde 3-phosphate: step 4/5.</text>
</comment>
<dbReference type="UniPathway" id="UPA00109">
    <property type="reaction ID" value="UER00187"/>
</dbReference>
<evidence type="ECO:0000256" key="5">
    <source>
        <dbReference type="ARBA" id="ARBA00022490"/>
    </source>
</evidence>
<evidence type="ECO:0000256" key="10">
    <source>
        <dbReference type="ARBA" id="ARBA00023239"/>
    </source>
</evidence>
<feature type="domain" description="Enolase N-terminal" evidence="16">
    <location>
        <begin position="4"/>
        <end position="133"/>
    </location>
</feature>
<evidence type="ECO:0000256" key="11">
    <source>
        <dbReference type="HAMAP-Rule" id="MF_00318"/>
    </source>
</evidence>
<dbReference type="GO" id="GO:0006096">
    <property type="term" value="P:glycolytic process"/>
    <property type="evidence" value="ECO:0007669"/>
    <property type="project" value="UniProtKB-UniRule"/>
</dbReference>
<comment type="cofactor">
    <cofactor evidence="11">
        <name>Mg(2+)</name>
        <dbReference type="ChEBI" id="CHEBI:18420"/>
    </cofactor>
    <text evidence="11">Binds a second Mg(2+) ion via substrate during catalysis.</text>
</comment>
<feature type="binding site" evidence="11">
    <location>
        <position position="365"/>
    </location>
    <ligand>
        <name>(2R)-2-phosphoglycerate</name>
        <dbReference type="ChEBI" id="CHEBI:58289"/>
    </ligand>
</feature>
<dbReference type="SFLD" id="SFLDG00178">
    <property type="entry name" value="enolase"/>
    <property type="match status" value="1"/>
</dbReference>
<keyword evidence="10 11" id="KW-0456">Lyase</keyword>
<evidence type="ECO:0000259" key="16">
    <source>
        <dbReference type="SMART" id="SM01193"/>
    </source>
</evidence>
<protein>
    <recommendedName>
        <fullName evidence="4 11">Enolase</fullName>
        <ecNumber evidence="3 11">4.2.1.11</ecNumber>
    </recommendedName>
    <alternativeName>
        <fullName evidence="11">2-phospho-D-glycerate hydro-lyase</fullName>
    </alternativeName>
    <alternativeName>
        <fullName evidence="11">2-phosphoglycerate dehydratase</fullName>
    </alternativeName>
</protein>
<dbReference type="SFLD" id="SFLDS00001">
    <property type="entry name" value="Enolase"/>
    <property type="match status" value="1"/>
</dbReference>
<dbReference type="SMART" id="SM01192">
    <property type="entry name" value="Enolase_C"/>
    <property type="match status" value="1"/>
</dbReference>
<feature type="binding site" evidence="11">
    <location>
        <position position="364"/>
    </location>
    <ligand>
        <name>(2R)-2-phosphoglycerate</name>
        <dbReference type="ChEBI" id="CHEBI:58289"/>
    </ligand>
</feature>
<dbReference type="STRING" id="153971.AWC19_19665"/>
<dbReference type="GO" id="GO:0009986">
    <property type="term" value="C:cell surface"/>
    <property type="evidence" value="ECO:0007669"/>
    <property type="project" value="UniProtKB-SubCell"/>
</dbReference>
<proteinExistence type="inferred from homology"/>
<feature type="domain" description="Enolase C-terminal TIM barrel" evidence="15">
    <location>
        <begin position="138"/>
        <end position="423"/>
    </location>
</feature>
<dbReference type="InterPro" id="IPR000941">
    <property type="entry name" value="Enolase"/>
</dbReference>
<keyword evidence="9 11" id="KW-0324">Glycolysis</keyword>
<evidence type="ECO:0000256" key="3">
    <source>
        <dbReference type="ARBA" id="ARBA00012058"/>
    </source>
</evidence>
<evidence type="ECO:0000256" key="7">
    <source>
        <dbReference type="ARBA" id="ARBA00022723"/>
    </source>
</evidence>
<dbReference type="FunFam" id="3.30.390.10:FF:000001">
    <property type="entry name" value="Enolase"/>
    <property type="match status" value="1"/>
</dbReference>
<feature type="binding site" evidence="13">
    <location>
        <begin position="362"/>
        <end position="365"/>
    </location>
    <ligand>
        <name>substrate</name>
    </ligand>
</feature>
<evidence type="ECO:0000256" key="2">
    <source>
        <dbReference type="ARBA" id="ARBA00009604"/>
    </source>
</evidence>
<feature type="binding site" evidence="13">
    <location>
        <position position="386"/>
    </location>
    <ligand>
        <name>substrate</name>
    </ligand>
</feature>
<feature type="binding site" evidence="11 14">
    <location>
        <position position="310"/>
    </location>
    <ligand>
        <name>Mg(2+)</name>
        <dbReference type="ChEBI" id="CHEBI:18420"/>
    </ligand>
</feature>
<dbReference type="SMART" id="SM01193">
    <property type="entry name" value="Enolase_N"/>
    <property type="match status" value="1"/>
</dbReference>
<dbReference type="PROSITE" id="PS00164">
    <property type="entry name" value="ENOLASE"/>
    <property type="match status" value="1"/>
</dbReference>
<dbReference type="InterPro" id="IPR020811">
    <property type="entry name" value="Enolase_N"/>
</dbReference>
<feature type="binding site" evidence="13">
    <location>
        <position position="310"/>
    </location>
    <ligand>
        <name>substrate</name>
    </ligand>
</feature>
<evidence type="ECO:0000313" key="17">
    <source>
        <dbReference type="EMBL" id="ORW18328.1"/>
    </source>
</evidence>
<dbReference type="CDD" id="cd03313">
    <property type="entry name" value="enolase"/>
    <property type="match status" value="1"/>
</dbReference>
<comment type="similarity">
    <text evidence="2 11">Belongs to the enolase family.</text>
</comment>
<dbReference type="Proteomes" id="UP000193529">
    <property type="component" value="Unassembled WGS sequence"/>
</dbReference>
<dbReference type="PANTHER" id="PTHR11902:SF1">
    <property type="entry name" value="ENOLASE"/>
    <property type="match status" value="1"/>
</dbReference>
<dbReference type="SFLD" id="SFLDF00002">
    <property type="entry name" value="enolase"/>
    <property type="match status" value="1"/>
</dbReference>
<feature type="active site" description="Proton donor" evidence="11 12">
    <location>
        <position position="204"/>
    </location>
</feature>
<keyword evidence="7 11" id="KW-0479">Metal-binding</keyword>
<keyword evidence="5 11" id="KW-0963">Cytoplasm</keyword>
<feature type="binding site" evidence="11">
    <location>
        <position position="162"/>
    </location>
    <ligand>
        <name>(2R)-2-phosphoglycerate</name>
        <dbReference type="ChEBI" id="CHEBI:58289"/>
    </ligand>
</feature>
<dbReference type="GO" id="GO:0000015">
    <property type="term" value="C:phosphopyruvate hydratase complex"/>
    <property type="evidence" value="ECO:0007669"/>
    <property type="project" value="InterPro"/>
</dbReference>
<dbReference type="InterPro" id="IPR020810">
    <property type="entry name" value="Enolase_C"/>
</dbReference>
<comment type="cofactor">
    <cofactor evidence="14">
        <name>Mg(2+)</name>
        <dbReference type="ChEBI" id="CHEBI:18420"/>
    </cofactor>
    <text evidence="14">Mg(2+) is required for catalysis and for stabilizing the dimer.</text>
</comment>
<dbReference type="Gene3D" id="3.20.20.120">
    <property type="entry name" value="Enolase-like C-terminal domain"/>
    <property type="match status" value="1"/>
</dbReference>
<dbReference type="Pfam" id="PF00113">
    <property type="entry name" value="Enolase_C"/>
    <property type="match status" value="1"/>
</dbReference>
<feature type="binding site" evidence="13">
    <location>
        <position position="163"/>
    </location>
    <ligand>
        <name>substrate</name>
    </ligand>
</feature>
<dbReference type="GO" id="GO:0004634">
    <property type="term" value="F:phosphopyruvate hydratase activity"/>
    <property type="evidence" value="ECO:0007669"/>
    <property type="project" value="UniProtKB-UniRule"/>
</dbReference>
<feature type="binding site" evidence="11">
    <location>
        <position position="386"/>
    </location>
    <ligand>
        <name>(2R)-2-phosphoglycerate</name>
        <dbReference type="ChEBI" id="CHEBI:58289"/>
    </ligand>
</feature>
<dbReference type="Pfam" id="PF03952">
    <property type="entry name" value="Enolase_N"/>
    <property type="match status" value="1"/>
</dbReference>
<reference evidence="17 18" key="1">
    <citation type="submission" date="2016-01" db="EMBL/GenBank/DDBJ databases">
        <title>The new phylogeny of the genus Mycobacterium.</title>
        <authorList>
            <person name="Tarcisio F."/>
            <person name="Conor M."/>
            <person name="Antonella G."/>
            <person name="Elisabetta G."/>
            <person name="Giulia F.S."/>
            <person name="Sara T."/>
            <person name="Anna F."/>
            <person name="Clotilde B."/>
            <person name="Roberto B."/>
            <person name="Veronica D.S."/>
            <person name="Fabio R."/>
            <person name="Monica P."/>
            <person name="Olivier J."/>
            <person name="Enrico T."/>
            <person name="Nicola S."/>
        </authorList>
    </citation>
    <scope>NUCLEOTIDE SEQUENCE [LARGE SCALE GENOMIC DNA]</scope>
    <source>
        <strain evidence="17 18">DSM 44572</strain>
    </source>
</reference>
<keyword evidence="18" id="KW-1185">Reference proteome</keyword>
<evidence type="ECO:0000256" key="8">
    <source>
        <dbReference type="ARBA" id="ARBA00022842"/>
    </source>
</evidence>
<sequence>MPIIEQVGAREILDSRGNPTVEVEIALADGTFARAAVPSGASTGEHEAVELRDGGERYGGKGVRKAVEAVLDEIGPAVIGLGADDQRLVDQALVDLDGTPDKSRLGGNAILGVSLAVAKAAADSAGLPLFRYVGGPNAHILPVPMMNILNGGAHADTAVDIQEFMVAPIGAPSFAEALRWGAEVYHSLKSVLKAEGLSTGLGDEGGFAPDVAGTTAALDLIGRAIESAGFKLGADVALALDAAATEFYTDGTGYAFEGTTRTAEQMAEFYAGLLGSYPLVSIEDPLSEDDWEGWAALTAAIGDRVQIVGDDIFVTNPERLEEGIEKGVGNALLVKVNQIGTLTETLDAVALAHHSGYRTMMSHRSGETEDTTIADLAVAAGCGQIKTGAPARSERVAKYNQLLRIEEALGDAARYAGDLAFPRYVPETK</sequence>
<dbReference type="SUPFAM" id="SSF51604">
    <property type="entry name" value="Enolase C-terminal domain-like"/>
    <property type="match status" value="1"/>
</dbReference>
<dbReference type="EC" id="4.2.1.11" evidence="3 11"/>
<feature type="binding site" evidence="11 14">
    <location>
        <position position="283"/>
    </location>
    <ligand>
        <name>Mg(2+)</name>
        <dbReference type="ChEBI" id="CHEBI:18420"/>
    </ligand>
</feature>
<dbReference type="EMBL" id="LQPJ01000140">
    <property type="protein sequence ID" value="ORW18328.1"/>
    <property type="molecule type" value="Genomic_DNA"/>
</dbReference>
<evidence type="ECO:0000256" key="9">
    <source>
        <dbReference type="ARBA" id="ARBA00023152"/>
    </source>
</evidence>
<organism evidence="17 18">
    <name type="scientific">Mycobacterium palustre</name>
    <dbReference type="NCBI Taxonomy" id="153971"/>
    <lineage>
        <taxon>Bacteria</taxon>
        <taxon>Bacillati</taxon>
        <taxon>Actinomycetota</taxon>
        <taxon>Actinomycetes</taxon>
        <taxon>Mycobacteriales</taxon>
        <taxon>Mycobacteriaceae</taxon>
        <taxon>Mycobacterium</taxon>
        <taxon>Mycobacterium simiae complex</taxon>
    </lineage>
</organism>
<dbReference type="RefSeq" id="WP_085080806.1">
    <property type="nucleotide sequence ID" value="NZ_JACKRZ010000412.1"/>
</dbReference>
<evidence type="ECO:0000259" key="15">
    <source>
        <dbReference type="SMART" id="SM01192"/>
    </source>
</evidence>
<comment type="subcellular location">
    <subcellularLocation>
        <location evidence="11">Cytoplasm</location>
    </subcellularLocation>
    <subcellularLocation>
        <location evidence="11">Secreted</location>
    </subcellularLocation>
    <subcellularLocation>
        <location evidence="11">Cell surface</location>
    </subcellularLocation>
    <text evidence="11">Fractions of enolase are present in both the cytoplasm and on the cell surface.</text>
</comment>
<dbReference type="HAMAP" id="MF_00318">
    <property type="entry name" value="Enolase"/>
    <property type="match status" value="1"/>
</dbReference>
<dbReference type="OrthoDB" id="9804716at2"/>
<keyword evidence="8 11" id="KW-0460">Magnesium</keyword>
<feature type="binding site" evidence="13">
    <location>
        <position position="283"/>
    </location>
    <ligand>
        <name>substrate</name>
    </ligand>
</feature>
<dbReference type="AlphaFoldDB" id="A0A1X1Z4T4"/>
<dbReference type="SUPFAM" id="SSF54826">
    <property type="entry name" value="Enolase N-terminal domain-like"/>
    <property type="match status" value="1"/>
</dbReference>
<dbReference type="GO" id="GO:0000287">
    <property type="term" value="F:magnesium ion binding"/>
    <property type="evidence" value="ECO:0007669"/>
    <property type="project" value="UniProtKB-UniRule"/>
</dbReference>
<evidence type="ECO:0000256" key="13">
    <source>
        <dbReference type="PIRSR" id="PIRSR001400-2"/>
    </source>
</evidence>
<dbReference type="Gene3D" id="3.30.390.10">
    <property type="entry name" value="Enolase-like, N-terminal domain"/>
    <property type="match status" value="1"/>
</dbReference>
<feature type="binding site" evidence="11">
    <location>
        <position position="335"/>
    </location>
    <ligand>
        <name>(2R)-2-phosphoglycerate</name>
        <dbReference type="ChEBI" id="CHEBI:58289"/>
    </ligand>
</feature>
<dbReference type="InterPro" id="IPR029017">
    <property type="entry name" value="Enolase-like_N"/>
</dbReference>
<feature type="active site" description="Proton acceptor" evidence="11 12">
    <location>
        <position position="335"/>
    </location>
</feature>
<dbReference type="PRINTS" id="PR00148">
    <property type="entry name" value="ENOLASE"/>
</dbReference>
<evidence type="ECO:0000256" key="1">
    <source>
        <dbReference type="ARBA" id="ARBA00005031"/>
    </source>
</evidence>
<evidence type="ECO:0000313" key="18">
    <source>
        <dbReference type="Proteomes" id="UP000193529"/>
    </source>
</evidence>
<keyword evidence="6 11" id="KW-0964">Secreted</keyword>
<dbReference type="NCBIfam" id="TIGR01060">
    <property type="entry name" value="eno"/>
    <property type="match status" value="1"/>
</dbReference>
<feature type="binding site" evidence="11 14">
    <location>
        <position position="241"/>
    </location>
    <ligand>
        <name>Mg(2+)</name>
        <dbReference type="ChEBI" id="CHEBI:18420"/>
    </ligand>
</feature>
<comment type="catalytic activity">
    <reaction evidence="11">
        <text>(2R)-2-phosphoglycerate = phosphoenolpyruvate + H2O</text>
        <dbReference type="Rhea" id="RHEA:10164"/>
        <dbReference type="ChEBI" id="CHEBI:15377"/>
        <dbReference type="ChEBI" id="CHEBI:58289"/>
        <dbReference type="ChEBI" id="CHEBI:58702"/>
        <dbReference type="EC" id="4.2.1.11"/>
    </reaction>
</comment>
<comment type="function">
    <text evidence="11">Catalyzes the reversible conversion of 2-phosphoglycerate (2-PG) into phosphoenolpyruvate (PEP). It is essential for the degradation of carbohydrates via glycolysis.</text>
</comment>
<dbReference type="FunFam" id="3.20.20.120:FF:000001">
    <property type="entry name" value="Enolase"/>
    <property type="match status" value="1"/>
</dbReference>
<dbReference type="InterPro" id="IPR020809">
    <property type="entry name" value="Enolase_CS"/>
</dbReference>
<dbReference type="InterPro" id="IPR036849">
    <property type="entry name" value="Enolase-like_C_sf"/>
</dbReference>
<gene>
    <name evidence="11" type="primary">eno</name>
    <name evidence="17" type="ORF">AWC19_19665</name>
</gene>
<evidence type="ECO:0000256" key="4">
    <source>
        <dbReference type="ARBA" id="ARBA00017068"/>
    </source>
</evidence>